<comment type="subunit">
    <text evidence="8">The complex is composed of six subunits: RnfA, RnfB, RnfC, RnfD, RnfE and RnfG.</text>
</comment>
<comment type="similarity">
    <text evidence="8">Belongs to the 4Fe4S bacterial-type ferredoxin family. RnfC subfamily.</text>
</comment>
<proteinExistence type="inferred from homology"/>
<feature type="binding site" evidence="8">
    <location>
        <position position="366"/>
    </location>
    <ligand>
        <name>[4Fe-4S] cluster</name>
        <dbReference type="ChEBI" id="CHEBI:49883"/>
        <label>1</label>
    </ligand>
</feature>
<dbReference type="InterPro" id="IPR037225">
    <property type="entry name" value="Nuo51_FMN-bd_sf"/>
</dbReference>
<feature type="binding site" evidence="8">
    <location>
        <position position="412"/>
    </location>
    <ligand>
        <name>[4Fe-4S] cluster</name>
        <dbReference type="ChEBI" id="CHEBI:49883"/>
        <label>1</label>
    </ligand>
</feature>
<feature type="region of interest" description="Disordered" evidence="9">
    <location>
        <begin position="78"/>
        <end position="114"/>
    </location>
</feature>
<evidence type="ECO:0000256" key="2">
    <source>
        <dbReference type="ARBA" id="ARBA00022485"/>
    </source>
</evidence>
<evidence type="ECO:0000256" key="3">
    <source>
        <dbReference type="ARBA" id="ARBA00022723"/>
    </source>
</evidence>
<dbReference type="Proteomes" id="UP000779900">
    <property type="component" value="Unassembled WGS sequence"/>
</dbReference>
<feature type="binding site" evidence="8">
    <location>
        <position position="405"/>
    </location>
    <ligand>
        <name>[4Fe-4S] cluster</name>
        <dbReference type="ChEBI" id="CHEBI:49883"/>
        <label>2</label>
    </ligand>
</feature>
<dbReference type="AlphaFoldDB" id="A0A937XEN2"/>
<feature type="binding site" evidence="8">
    <location>
        <position position="363"/>
    </location>
    <ligand>
        <name>[4Fe-4S] cluster</name>
        <dbReference type="ChEBI" id="CHEBI:49883"/>
        <label>1</label>
    </ligand>
</feature>
<comment type="caution">
    <text evidence="11">The sequence shown here is derived from an EMBL/GenBank/DDBJ whole genome shotgun (WGS) entry which is preliminary data.</text>
</comment>
<feature type="domain" description="4Fe-4S ferredoxin-type" evidence="10">
    <location>
        <begin position="392"/>
        <end position="422"/>
    </location>
</feature>
<dbReference type="Pfam" id="PF01512">
    <property type="entry name" value="Complex1_51K"/>
    <property type="match status" value="1"/>
</dbReference>
<dbReference type="InterPro" id="IPR026902">
    <property type="entry name" value="RnfC_N"/>
</dbReference>
<dbReference type="Pfam" id="PF13375">
    <property type="entry name" value="RnfC_N"/>
    <property type="match status" value="1"/>
</dbReference>
<feature type="compositionally biased region" description="Basic and acidic residues" evidence="9">
    <location>
        <begin position="9"/>
        <end position="21"/>
    </location>
</feature>
<feature type="binding site" evidence="8">
    <location>
        <position position="408"/>
    </location>
    <ligand>
        <name>[4Fe-4S] cluster</name>
        <dbReference type="ChEBI" id="CHEBI:49883"/>
        <label>2</label>
    </ligand>
</feature>
<feature type="domain" description="4Fe-4S ferredoxin-type" evidence="10">
    <location>
        <begin position="354"/>
        <end position="383"/>
    </location>
</feature>
<keyword evidence="8" id="KW-1003">Cell membrane</keyword>
<keyword evidence="1 8" id="KW-0813">Transport</keyword>
<protein>
    <recommendedName>
        <fullName evidence="8">Ion-translocating oxidoreductase complex subunit C</fullName>
        <ecNumber evidence="8">7.-.-.-</ecNumber>
    </recommendedName>
    <alternativeName>
        <fullName evidence="8">Rnf electron transport complex subunit C</fullName>
    </alternativeName>
</protein>
<evidence type="ECO:0000256" key="5">
    <source>
        <dbReference type="ARBA" id="ARBA00022982"/>
    </source>
</evidence>
<dbReference type="NCBIfam" id="NF003454">
    <property type="entry name" value="PRK05035.1"/>
    <property type="match status" value="1"/>
</dbReference>
<name>A0A937XEN2_UNCW3</name>
<feature type="binding site" evidence="8">
    <location>
        <position position="402"/>
    </location>
    <ligand>
        <name>[4Fe-4S] cluster</name>
        <dbReference type="ChEBI" id="CHEBI:49883"/>
        <label>2</label>
    </ligand>
</feature>
<feature type="binding site" evidence="8">
    <location>
        <position position="373"/>
    </location>
    <ligand>
        <name>[4Fe-4S] cluster</name>
        <dbReference type="ChEBI" id="CHEBI:49883"/>
        <label>2</label>
    </ligand>
</feature>
<dbReference type="PANTHER" id="PTHR43034">
    <property type="entry name" value="ION-TRANSLOCATING OXIDOREDUCTASE COMPLEX SUBUNIT C"/>
    <property type="match status" value="1"/>
</dbReference>
<keyword evidence="6 8" id="KW-0408">Iron</keyword>
<dbReference type="Pfam" id="PF13237">
    <property type="entry name" value="Fer4_10"/>
    <property type="match status" value="1"/>
</dbReference>
<evidence type="ECO:0000256" key="6">
    <source>
        <dbReference type="ARBA" id="ARBA00023004"/>
    </source>
</evidence>
<dbReference type="GO" id="GO:0051539">
    <property type="term" value="F:4 iron, 4 sulfur cluster binding"/>
    <property type="evidence" value="ECO:0007669"/>
    <property type="project" value="UniProtKB-KW"/>
</dbReference>
<dbReference type="InterPro" id="IPR010208">
    <property type="entry name" value="Ion_transpt_RnfC/RsxC"/>
</dbReference>
<keyword evidence="8" id="KW-0472">Membrane</keyword>
<dbReference type="InterPro" id="IPR017900">
    <property type="entry name" value="4Fe4S_Fe_S_CS"/>
</dbReference>
<keyword evidence="3 8" id="KW-0479">Metal-binding</keyword>
<keyword evidence="5 8" id="KW-0249">Electron transport</keyword>
<dbReference type="GO" id="GO:0009055">
    <property type="term" value="F:electron transfer activity"/>
    <property type="evidence" value="ECO:0007669"/>
    <property type="project" value="InterPro"/>
</dbReference>
<dbReference type="PROSITE" id="PS51379">
    <property type="entry name" value="4FE4S_FER_2"/>
    <property type="match status" value="2"/>
</dbReference>
<dbReference type="EC" id="7.-.-.-" evidence="8"/>
<keyword evidence="2 8" id="KW-0004">4Fe-4S</keyword>
<dbReference type="Gene3D" id="3.40.50.11540">
    <property type="entry name" value="NADH-ubiquinone oxidoreductase 51kDa subunit"/>
    <property type="match status" value="1"/>
</dbReference>
<dbReference type="GO" id="GO:0022900">
    <property type="term" value="P:electron transport chain"/>
    <property type="evidence" value="ECO:0007669"/>
    <property type="project" value="UniProtKB-UniRule"/>
</dbReference>
<organism evidence="11 12">
    <name type="scientific">candidate division WOR-3 bacterium</name>
    <dbReference type="NCBI Taxonomy" id="2052148"/>
    <lineage>
        <taxon>Bacteria</taxon>
        <taxon>Bacteria division WOR-3</taxon>
    </lineage>
</organism>
<feature type="binding site" evidence="8">
    <location>
        <position position="369"/>
    </location>
    <ligand>
        <name>[4Fe-4S] cluster</name>
        <dbReference type="ChEBI" id="CHEBI:49883"/>
        <label>1</label>
    </ligand>
</feature>
<evidence type="ECO:0000313" key="11">
    <source>
        <dbReference type="EMBL" id="MBM3330691.1"/>
    </source>
</evidence>
<dbReference type="InterPro" id="IPR011538">
    <property type="entry name" value="Nuo51_FMN-bd"/>
</dbReference>
<dbReference type="PANTHER" id="PTHR43034:SF2">
    <property type="entry name" value="ION-TRANSLOCATING OXIDOREDUCTASE COMPLEX SUBUNIT C"/>
    <property type="match status" value="1"/>
</dbReference>
<keyword evidence="4 8" id="KW-0677">Repeat</keyword>
<gene>
    <name evidence="11" type="primary">rsxC</name>
    <name evidence="8" type="synonym">rnfC</name>
    <name evidence="11" type="ORF">FJY68_02425</name>
</gene>
<evidence type="ECO:0000256" key="1">
    <source>
        <dbReference type="ARBA" id="ARBA00022448"/>
    </source>
</evidence>
<evidence type="ECO:0000259" key="10">
    <source>
        <dbReference type="PROSITE" id="PS51379"/>
    </source>
</evidence>
<comment type="function">
    <text evidence="8">Part of a membrane-bound complex that couples electron transfer with translocation of ions across the membrane.</text>
</comment>
<comment type="cofactor">
    <cofactor evidence="8">
        <name>[4Fe-4S] cluster</name>
        <dbReference type="ChEBI" id="CHEBI:49883"/>
    </cofactor>
    <text evidence="8">Binds 2 [4Fe-4S] clusters per subunit.</text>
</comment>
<dbReference type="SUPFAM" id="SSF142019">
    <property type="entry name" value="Nqo1 FMN-binding domain-like"/>
    <property type="match status" value="1"/>
</dbReference>
<keyword evidence="7 8" id="KW-0411">Iron-sulfur</keyword>
<dbReference type="Pfam" id="PF10531">
    <property type="entry name" value="SLBB"/>
    <property type="match status" value="1"/>
</dbReference>
<dbReference type="InterPro" id="IPR017896">
    <property type="entry name" value="4Fe4S_Fe-S-bd"/>
</dbReference>
<reference evidence="11" key="1">
    <citation type="submission" date="2019-03" db="EMBL/GenBank/DDBJ databases">
        <title>Lake Tanganyika Metagenome-Assembled Genomes (MAGs).</title>
        <authorList>
            <person name="Tran P."/>
        </authorList>
    </citation>
    <scope>NUCLEOTIDE SEQUENCE</scope>
    <source>
        <strain evidence="11">K_DeepCast_150m_m2_040</strain>
    </source>
</reference>
<dbReference type="GO" id="GO:0005886">
    <property type="term" value="C:plasma membrane"/>
    <property type="evidence" value="ECO:0007669"/>
    <property type="project" value="UniProtKB-SubCell"/>
</dbReference>
<evidence type="ECO:0000256" key="9">
    <source>
        <dbReference type="SAM" id="MobiDB-lite"/>
    </source>
</evidence>
<dbReference type="HAMAP" id="MF_00461">
    <property type="entry name" value="RsxC_RnfC"/>
    <property type="match status" value="1"/>
</dbReference>
<keyword evidence="8" id="KW-1278">Translocase</keyword>
<evidence type="ECO:0000256" key="4">
    <source>
        <dbReference type="ARBA" id="ARBA00022737"/>
    </source>
</evidence>
<evidence type="ECO:0000256" key="8">
    <source>
        <dbReference type="HAMAP-Rule" id="MF_00461"/>
    </source>
</evidence>
<dbReference type="NCBIfam" id="TIGR01945">
    <property type="entry name" value="rnfC"/>
    <property type="match status" value="1"/>
</dbReference>
<dbReference type="InterPro" id="IPR019554">
    <property type="entry name" value="Soluble_ligand-bd"/>
</dbReference>
<dbReference type="SUPFAM" id="SSF46548">
    <property type="entry name" value="alpha-helical ferredoxin"/>
    <property type="match status" value="1"/>
</dbReference>
<evidence type="ECO:0000313" key="12">
    <source>
        <dbReference type="Proteomes" id="UP000779900"/>
    </source>
</evidence>
<sequence length="435" mass="46537">MLTFRGGVHPREDKEATEHKSVEVLPLPARVFIPLSQHTGAPSKAVVAKGSLVKTGTLIGEPAGRISAATHASVSGTVADVSDLPHPLTGRRGPTVVIDSDGADTPDDALGERDYSGFTNEQIVETLRLSGVVGLGGAAFPTYFKLTPPKEKPIDTLLINGCECEPFLTADHRLMLEQPAEMVEGVKIMSRVLGVQNVMIVIEDNKPDAVATMTSAAASSGFKVRKLRTKYPQGAEKQLIKACLKREVPSGGLPMDVGCVVQNVGTALAVRDALRLNRPLYERVTTVTGPAIKEPKNLRVRIGTPVKELLQFCGGYAAEVGKLIMGGPMMGIAVSTDEVPVLKGTSGVLVLDRAATVFDEHDCIRCGRCIEACPMGLAPQRLNNLIRRGQLEAAKAEHVKDCIECGCCAYACPAKIRLVHQFKYAKSELAAMERK</sequence>
<dbReference type="GO" id="GO:0046872">
    <property type="term" value="F:metal ion binding"/>
    <property type="evidence" value="ECO:0007669"/>
    <property type="project" value="UniProtKB-KW"/>
</dbReference>
<dbReference type="PROSITE" id="PS00198">
    <property type="entry name" value="4FE4S_FER_1"/>
    <property type="match status" value="2"/>
</dbReference>
<comment type="subcellular location">
    <subcellularLocation>
        <location evidence="8">Cell membrane</location>
        <topology evidence="8">Peripheral membrane protein</topology>
    </subcellularLocation>
</comment>
<dbReference type="Gene3D" id="3.30.70.20">
    <property type="match status" value="1"/>
</dbReference>
<evidence type="ECO:0000256" key="7">
    <source>
        <dbReference type="ARBA" id="ARBA00023014"/>
    </source>
</evidence>
<accession>A0A937XEN2</accession>
<feature type="region of interest" description="Disordered" evidence="9">
    <location>
        <begin position="1"/>
        <end position="21"/>
    </location>
</feature>
<dbReference type="EMBL" id="VGIR01000008">
    <property type="protein sequence ID" value="MBM3330691.1"/>
    <property type="molecule type" value="Genomic_DNA"/>
</dbReference>